<keyword evidence="2" id="KW-0489">Methyltransferase</keyword>
<comment type="caution">
    <text evidence="2">The sequence shown here is derived from an EMBL/GenBank/DDBJ whole genome shotgun (WGS) entry which is preliminary data.</text>
</comment>
<evidence type="ECO:0000313" key="2">
    <source>
        <dbReference type="EMBL" id="TLS52161.1"/>
    </source>
</evidence>
<dbReference type="GO" id="GO:0008168">
    <property type="term" value="F:methyltransferase activity"/>
    <property type="evidence" value="ECO:0007669"/>
    <property type="project" value="UniProtKB-KW"/>
</dbReference>
<dbReference type="OrthoDB" id="43862at2"/>
<dbReference type="Pfam" id="PF13847">
    <property type="entry name" value="Methyltransf_31"/>
    <property type="match status" value="1"/>
</dbReference>
<reference evidence="2 3" key="1">
    <citation type="submission" date="2019-05" db="EMBL/GenBank/DDBJ databases">
        <authorList>
            <person name="Narsing Rao M.P."/>
            <person name="Li W.J."/>
        </authorList>
    </citation>
    <scope>NUCLEOTIDE SEQUENCE [LARGE SCALE GENOMIC DNA]</scope>
    <source>
        <strain evidence="2 3">SYSU_K30003</strain>
    </source>
</reference>
<dbReference type="Gene3D" id="3.40.50.150">
    <property type="entry name" value="Vaccinia Virus protein VP39"/>
    <property type="match status" value="1"/>
</dbReference>
<gene>
    <name evidence="2" type="ORF">FE782_12460</name>
</gene>
<protein>
    <submittedName>
        <fullName evidence="2">Class I SAM-dependent methyltransferase</fullName>
    </submittedName>
</protein>
<keyword evidence="3" id="KW-1185">Reference proteome</keyword>
<dbReference type="AlphaFoldDB" id="A0A5R9G8V4"/>
<dbReference type="PANTHER" id="PTHR43861">
    <property type="entry name" value="TRANS-ACONITATE 2-METHYLTRANSFERASE-RELATED"/>
    <property type="match status" value="1"/>
</dbReference>
<name>A0A5R9G8V4_9BACL</name>
<proteinExistence type="predicted"/>
<organism evidence="2 3">
    <name type="scientific">Paenibacillus antri</name>
    <dbReference type="NCBI Taxonomy" id="2582848"/>
    <lineage>
        <taxon>Bacteria</taxon>
        <taxon>Bacillati</taxon>
        <taxon>Bacillota</taxon>
        <taxon>Bacilli</taxon>
        <taxon>Bacillales</taxon>
        <taxon>Paenibacillaceae</taxon>
        <taxon>Paenibacillus</taxon>
    </lineage>
</organism>
<dbReference type="CDD" id="cd02440">
    <property type="entry name" value="AdoMet_MTases"/>
    <property type="match status" value="1"/>
</dbReference>
<sequence>MEFRKALSGSSWEKVKNRQLLRFPLVHEWIEAAGIENGDTVLDIGPGPGVFTVHYAKVVGEQGKIIAIEKSEDAAAYLIAELQNQSIHHVDVRIGDAEQRVHVDNDDIDVVMLTDVLHHAEHPFQILKNLRNITHAKPIKLFISEFDPEAEGRIGPPLVHRIHAETIQTWATELNFGMLAHGKQYSEHYYMLLSIPAAQLREQAKDF</sequence>
<evidence type="ECO:0000259" key="1">
    <source>
        <dbReference type="Pfam" id="PF13847"/>
    </source>
</evidence>
<dbReference type="RefSeq" id="WP_138194405.1">
    <property type="nucleotide sequence ID" value="NZ_VCIW01000006.1"/>
</dbReference>
<keyword evidence="2" id="KW-0808">Transferase</keyword>
<dbReference type="InterPro" id="IPR025714">
    <property type="entry name" value="Methyltranfer_dom"/>
</dbReference>
<accession>A0A5R9G8V4</accession>
<dbReference type="GO" id="GO:0032259">
    <property type="term" value="P:methylation"/>
    <property type="evidence" value="ECO:0007669"/>
    <property type="project" value="UniProtKB-KW"/>
</dbReference>
<dbReference type="SUPFAM" id="SSF53335">
    <property type="entry name" value="S-adenosyl-L-methionine-dependent methyltransferases"/>
    <property type="match status" value="1"/>
</dbReference>
<dbReference type="Proteomes" id="UP000309676">
    <property type="component" value="Unassembled WGS sequence"/>
</dbReference>
<dbReference type="PANTHER" id="PTHR43861:SF1">
    <property type="entry name" value="TRANS-ACONITATE 2-METHYLTRANSFERASE"/>
    <property type="match status" value="1"/>
</dbReference>
<feature type="domain" description="Methyltransferase" evidence="1">
    <location>
        <begin position="36"/>
        <end position="175"/>
    </location>
</feature>
<dbReference type="EMBL" id="VCIW01000006">
    <property type="protein sequence ID" value="TLS52161.1"/>
    <property type="molecule type" value="Genomic_DNA"/>
</dbReference>
<dbReference type="InterPro" id="IPR029063">
    <property type="entry name" value="SAM-dependent_MTases_sf"/>
</dbReference>
<evidence type="ECO:0000313" key="3">
    <source>
        <dbReference type="Proteomes" id="UP000309676"/>
    </source>
</evidence>